<dbReference type="OrthoDB" id="9807941at2"/>
<comment type="similarity">
    <text evidence="1">Belongs to the complex I 24 kDa subunit family.</text>
</comment>
<keyword evidence="2 7" id="KW-0001">2Fe-2S</keyword>
<evidence type="ECO:0000256" key="5">
    <source>
        <dbReference type="ARBA" id="ARBA00023014"/>
    </source>
</evidence>
<reference evidence="8 9" key="1">
    <citation type="submission" date="2018-11" db="EMBL/GenBank/DDBJ databases">
        <title>Genome sequencing and assembly of Clostridium tagluense strain A121.</title>
        <authorList>
            <person name="Murakami T."/>
            <person name="Segawa T."/>
            <person name="Shcherbakova V.A."/>
            <person name="Mori H."/>
            <person name="Yoshimura Y."/>
        </authorList>
    </citation>
    <scope>NUCLEOTIDE SEQUENCE [LARGE SCALE GENOMIC DNA]</scope>
    <source>
        <strain evidence="8 9">A121</strain>
    </source>
</reference>
<organism evidence="8 9">
    <name type="scientific">Clostridium tagluense</name>
    <dbReference type="NCBI Taxonomy" id="360422"/>
    <lineage>
        <taxon>Bacteria</taxon>
        <taxon>Bacillati</taxon>
        <taxon>Bacillota</taxon>
        <taxon>Clostridia</taxon>
        <taxon>Eubacteriales</taxon>
        <taxon>Clostridiaceae</taxon>
        <taxon>Clostridium</taxon>
    </lineage>
</organism>
<dbReference type="Pfam" id="PF01257">
    <property type="entry name" value="2Fe-2S_thioredx"/>
    <property type="match status" value="1"/>
</dbReference>
<comment type="cofactor">
    <cofactor evidence="6">
        <name>[2Fe-2S] cluster</name>
        <dbReference type="ChEBI" id="CHEBI:190135"/>
    </cofactor>
</comment>
<dbReference type="Proteomes" id="UP000287872">
    <property type="component" value="Unassembled WGS sequence"/>
</dbReference>
<dbReference type="AlphaFoldDB" id="A0A401UKV9"/>
<dbReference type="PANTHER" id="PTHR43342:SF2">
    <property type="entry name" value="POTENTIAL NAD-REDUCING HYDROGENASE SUBUNIT"/>
    <property type="match status" value="1"/>
</dbReference>
<dbReference type="FunFam" id="1.10.10.1590:FF:000001">
    <property type="entry name" value="NADH-quinone oxidoreductase subunit E"/>
    <property type="match status" value="1"/>
</dbReference>
<keyword evidence="9" id="KW-1185">Reference proteome</keyword>
<proteinExistence type="inferred from homology"/>
<dbReference type="GO" id="GO:0051537">
    <property type="term" value="F:2 iron, 2 sulfur cluster binding"/>
    <property type="evidence" value="ECO:0007669"/>
    <property type="project" value="UniProtKB-KW"/>
</dbReference>
<dbReference type="Gene3D" id="3.40.30.10">
    <property type="entry name" value="Glutaredoxin"/>
    <property type="match status" value="1"/>
</dbReference>
<accession>A0A401UKV9</accession>
<protein>
    <submittedName>
        <fullName evidence="8">NADH dehydrogenase</fullName>
    </submittedName>
</protein>
<evidence type="ECO:0000313" key="9">
    <source>
        <dbReference type="Proteomes" id="UP000287872"/>
    </source>
</evidence>
<evidence type="ECO:0000313" key="8">
    <source>
        <dbReference type="EMBL" id="GCD10168.1"/>
    </source>
</evidence>
<evidence type="ECO:0000256" key="7">
    <source>
        <dbReference type="PIRSR" id="PIRSR000216-1"/>
    </source>
</evidence>
<keyword evidence="5 7" id="KW-0411">Iron-sulfur</keyword>
<dbReference type="Gene3D" id="1.10.10.1590">
    <property type="entry name" value="NADH-quinone oxidoreductase subunit E"/>
    <property type="match status" value="1"/>
</dbReference>
<keyword evidence="4 7" id="KW-0408">Iron</keyword>
<dbReference type="InterPro" id="IPR028431">
    <property type="entry name" value="NADP_DH_HndA-like"/>
</dbReference>
<sequence length="169" mass="18513">MCSNCLNAEIFKVLEKFIIDLPSKEGALIEVLHKAQGLFGYLPQEVQSFVAEKLNIPVSKVYGVVTFYSYFTIKPRGKYVINVCMGTACFVRGSGDVLEEFQKELKIKTGETTGDGKFTLGSLRCVGACGLAPVVTINDKVYGHVTVDGVNKILSEYATGEYVTTEYAE</sequence>
<dbReference type="FunFam" id="3.40.30.10:FF:000015">
    <property type="entry name" value="NADH-quinone oxidoreductase subunit E"/>
    <property type="match status" value="1"/>
</dbReference>
<keyword evidence="3 7" id="KW-0479">Metal-binding</keyword>
<feature type="binding site" evidence="7">
    <location>
        <position position="125"/>
    </location>
    <ligand>
        <name>[2Fe-2S] cluster</name>
        <dbReference type="ChEBI" id="CHEBI:190135"/>
    </ligand>
</feature>
<dbReference type="InterPro" id="IPR042128">
    <property type="entry name" value="NuoE_dom"/>
</dbReference>
<dbReference type="PIRSF" id="PIRSF000216">
    <property type="entry name" value="NADH_DH_24kDa"/>
    <property type="match status" value="1"/>
</dbReference>
<feature type="binding site" evidence="7">
    <location>
        <position position="129"/>
    </location>
    <ligand>
        <name>[2Fe-2S] cluster</name>
        <dbReference type="ChEBI" id="CHEBI:190135"/>
    </ligand>
</feature>
<dbReference type="NCBIfam" id="NF005722">
    <property type="entry name" value="PRK07539.1-2"/>
    <property type="match status" value="1"/>
</dbReference>
<feature type="binding site" evidence="7">
    <location>
        <position position="89"/>
    </location>
    <ligand>
        <name>[2Fe-2S] cluster</name>
        <dbReference type="ChEBI" id="CHEBI:190135"/>
    </ligand>
</feature>
<dbReference type="InterPro" id="IPR036249">
    <property type="entry name" value="Thioredoxin-like_sf"/>
</dbReference>
<dbReference type="RefSeq" id="WP_125000287.1">
    <property type="nucleotide sequence ID" value="NZ_BHYK01000008.1"/>
</dbReference>
<evidence type="ECO:0000256" key="3">
    <source>
        <dbReference type="ARBA" id="ARBA00022723"/>
    </source>
</evidence>
<feature type="binding site" evidence="7">
    <location>
        <position position="84"/>
    </location>
    <ligand>
        <name>[2Fe-2S] cluster</name>
        <dbReference type="ChEBI" id="CHEBI:190135"/>
    </ligand>
</feature>
<evidence type="ECO:0000256" key="4">
    <source>
        <dbReference type="ARBA" id="ARBA00023004"/>
    </source>
</evidence>
<dbReference type="CDD" id="cd03064">
    <property type="entry name" value="TRX_Fd_NuoE"/>
    <property type="match status" value="1"/>
</dbReference>
<name>A0A401UKV9_9CLOT</name>
<gene>
    <name evidence="8" type="primary">hymA</name>
    <name evidence="8" type="ORF">Ctaglu_17910</name>
</gene>
<dbReference type="EMBL" id="BHYK01000008">
    <property type="protein sequence ID" value="GCD10168.1"/>
    <property type="molecule type" value="Genomic_DNA"/>
</dbReference>
<dbReference type="InterPro" id="IPR002023">
    <property type="entry name" value="NuoE-like"/>
</dbReference>
<evidence type="ECO:0000256" key="6">
    <source>
        <dbReference type="ARBA" id="ARBA00034078"/>
    </source>
</evidence>
<dbReference type="GO" id="GO:0046872">
    <property type="term" value="F:metal ion binding"/>
    <property type="evidence" value="ECO:0007669"/>
    <property type="project" value="UniProtKB-KW"/>
</dbReference>
<dbReference type="SUPFAM" id="SSF52833">
    <property type="entry name" value="Thioredoxin-like"/>
    <property type="match status" value="1"/>
</dbReference>
<evidence type="ECO:0000256" key="1">
    <source>
        <dbReference type="ARBA" id="ARBA00010643"/>
    </source>
</evidence>
<dbReference type="PANTHER" id="PTHR43342">
    <property type="entry name" value="NADH-QUINONE OXIDOREDUCTASE, E SUBUNIT"/>
    <property type="match status" value="1"/>
</dbReference>
<dbReference type="GO" id="GO:0016491">
    <property type="term" value="F:oxidoreductase activity"/>
    <property type="evidence" value="ECO:0007669"/>
    <property type="project" value="InterPro"/>
</dbReference>
<comment type="caution">
    <text evidence="8">The sequence shown here is derived from an EMBL/GenBank/DDBJ whole genome shotgun (WGS) entry which is preliminary data.</text>
</comment>
<comment type="cofactor">
    <cofactor evidence="7">
        <name>[2Fe-2S] cluster</name>
        <dbReference type="ChEBI" id="CHEBI:190135"/>
    </cofactor>
    <text evidence="7">Binds 1 [2Fe-2S] cluster.</text>
</comment>
<dbReference type="InterPro" id="IPR041921">
    <property type="entry name" value="NuoE_N"/>
</dbReference>
<evidence type="ECO:0000256" key="2">
    <source>
        <dbReference type="ARBA" id="ARBA00022714"/>
    </source>
</evidence>